<dbReference type="EMBL" id="LSRX01000277">
    <property type="protein sequence ID" value="OLQ01927.1"/>
    <property type="molecule type" value="Genomic_DNA"/>
</dbReference>
<keyword evidence="1" id="KW-0175">Coiled coil</keyword>
<evidence type="ECO:0000313" key="3">
    <source>
        <dbReference type="EMBL" id="OLQ01927.1"/>
    </source>
</evidence>
<dbReference type="Proteomes" id="UP000186817">
    <property type="component" value="Unassembled WGS sequence"/>
</dbReference>
<name>A0A1Q9E3D4_SYMMI</name>
<proteinExistence type="predicted"/>
<dbReference type="AlphaFoldDB" id="A0A1Q9E3D4"/>
<accession>A0A1Q9E3D4</accession>
<feature type="compositionally biased region" description="Basic residues" evidence="2">
    <location>
        <begin position="142"/>
        <end position="152"/>
    </location>
</feature>
<evidence type="ECO:0000256" key="2">
    <source>
        <dbReference type="SAM" id="MobiDB-lite"/>
    </source>
</evidence>
<feature type="region of interest" description="Disordered" evidence="2">
    <location>
        <begin position="132"/>
        <end position="152"/>
    </location>
</feature>
<gene>
    <name evidence="3" type="ORF">AK812_SmicGene15281</name>
</gene>
<protein>
    <submittedName>
        <fullName evidence="3">Uncharacterized protein</fullName>
    </submittedName>
</protein>
<keyword evidence="4" id="KW-1185">Reference proteome</keyword>
<organism evidence="3 4">
    <name type="scientific">Symbiodinium microadriaticum</name>
    <name type="common">Dinoflagellate</name>
    <name type="synonym">Zooxanthella microadriatica</name>
    <dbReference type="NCBI Taxonomy" id="2951"/>
    <lineage>
        <taxon>Eukaryota</taxon>
        <taxon>Sar</taxon>
        <taxon>Alveolata</taxon>
        <taxon>Dinophyceae</taxon>
        <taxon>Suessiales</taxon>
        <taxon>Symbiodiniaceae</taxon>
        <taxon>Symbiodinium</taxon>
    </lineage>
</organism>
<sequence>MKTLFGAESFLSYFKRKGDRGNDLGKVTDQIQASIQEVEKAEHEAKSALASSTSVLESSPSAASLQDLVQVLETEKASTQELLQKVSMQTSQARKGGVSSKPVLNSLLPLLPRLRSVQASLSTELQKVRVAMSKSPVATKPSKPKRRFALGA</sequence>
<comment type="caution">
    <text evidence="3">The sequence shown here is derived from an EMBL/GenBank/DDBJ whole genome shotgun (WGS) entry which is preliminary data.</text>
</comment>
<reference evidence="3 4" key="1">
    <citation type="submission" date="2016-02" db="EMBL/GenBank/DDBJ databases">
        <title>Genome analysis of coral dinoflagellate symbionts highlights evolutionary adaptations to a symbiotic lifestyle.</title>
        <authorList>
            <person name="Aranda M."/>
            <person name="Li Y."/>
            <person name="Liew Y.J."/>
            <person name="Baumgarten S."/>
            <person name="Simakov O."/>
            <person name="Wilson M."/>
            <person name="Piel J."/>
            <person name="Ashoor H."/>
            <person name="Bougouffa S."/>
            <person name="Bajic V.B."/>
            <person name="Ryu T."/>
            <person name="Ravasi T."/>
            <person name="Bayer T."/>
            <person name="Micklem G."/>
            <person name="Kim H."/>
            <person name="Bhak J."/>
            <person name="Lajeunesse T.C."/>
            <person name="Voolstra C.R."/>
        </authorList>
    </citation>
    <scope>NUCLEOTIDE SEQUENCE [LARGE SCALE GENOMIC DNA]</scope>
    <source>
        <strain evidence="3 4">CCMP2467</strain>
    </source>
</reference>
<evidence type="ECO:0000313" key="4">
    <source>
        <dbReference type="Proteomes" id="UP000186817"/>
    </source>
</evidence>
<feature type="coiled-coil region" evidence="1">
    <location>
        <begin position="24"/>
        <end position="82"/>
    </location>
</feature>
<evidence type="ECO:0000256" key="1">
    <source>
        <dbReference type="SAM" id="Coils"/>
    </source>
</evidence>